<keyword evidence="3" id="KW-0732">Signal</keyword>
<feature type="region of interest" description="Disordered" evidence="2">
    <location>
        <begin position="45"/>
        <end position="75"/>
    </location>
</feature>
<feature type="compositionally biased region" description="Polar residues" evidence="2">
    <location>
        <begin position="60"/>
        <end position="69"/>
    </location>
</feature>
<organism evidence="4 5">
    <name type="scientific">Gimesia chilikensis</name>
    <dbReference type="NCBI Taxonomy" id="2605989"/>
    <lineage>
        <taxon>Bacteria</taxon>
        <taxon>Pseudomonadati</taxon>
        <taxon>Planctomycetota</taxon>
        <taxon>Planctomycetia</taxon>
        <taxon>Planctomycetales</taxon>
        <taxon>Planctomycetaceae</taxon>
        <taxon>Gimesia</taxon>
    </lineage>
</organism>
<protein>
    <submittedName>
        <fullName evidence="4">Outer membrane efflux protein</fullName>
    </submittedName>
</protein>
<dbReference type="PANTHER" id="PTHR30203">
    <property type="entry name" value="OUTER MEMBRANE CATION EFFLUX PROTEIN"/>
    <property type="match status" value="1"/>
</dbReference>
<dbReference type="InterPro" id="IPR003423">
    <property type="entry name" value="OMP_efflux"/>
</dbReference>
<gene>
    <name evidence="4" type="ORF">HG66A1_18490</name>
</gene>
<feature type="chain" id="PRO_5022054458" evidence="3">
    <location>
        <begin position="24"/>
        <end position="515"/>
    </location>
</feature>
<evidence type="ECO:0000256" key="3">
    <source>
        <dbReference type="SAM" id="SignalP"/>
    </source>
</evidence>
<evidence type="ECO:0000313" key="4">
    <source>
        <dbReference type="EMBL" id="QDT20064.1"/>
    </source>
</evidence>
<reference evidence="4 5" key="1">
    <citation type="submission" date="2019-02" db="EMBL/GenBank/DDBJ databases">
        <title>Deep-cultivation of Planctomycetes and their phenomic and genomic characterization uncovers novel biology.</title>
        <authorList>
            <person name="Wiegand S."/>
            <person name="Jogler M."/>
            <person name="Boedeker C."/>
            <person name="Pinto D."/>
            <person name="Vollmers J."/>
            <person name="Rivas-Marin E."/>
            <person name="Kohn T."/>
            <person name="Peeters S.H."/>
            <person name="Heuer A."/>
            <person name="Rast P."/>
            <person name="Oberbeckmann S."/>
            <person name="Bunk B."/>
            <person name="Jeske O."/>
            <person name="Meyerdierks A."/>
            <person name="Storesund J.E."/>
            <person name="Kallscheuer N."/>
            <person name="Luecker S."/>
            <person name="Lage O.M."/>
            <person name="Pohl T."/>
            <person name="Merkel B.J."/>
            <person name="Hornburger P."/>
            <person name="Mueller R.-W."/>
            <person name="Bruemmer F."/>
            <person name="Labrenz M."/>
            <person name="Spormann A.M."/>
            <person name="Op den Camp H."/>
            <person name="Overmann J."/>
            <person name="Amann R."/>
            <person name="Jetten M.S.M."/>
            <person name="Mascher T."/>
            <person name="Medema M.H."/>
            <person name="Devos D.P."/>
            <person name="Kaster A.-K."/>
            <person name="Ovreas L."/>
            <person name="Rohde M."/>
            <person name="Galperin M.Y."/>
            <person name="Jogler C."/>
        </authorList>
    </citation>
    <scope>NUCLEOTIDE SEQUENCE [LARGE SCALE GENOMIC DNA]</scope>
    <source>
        <strain evidence="4 5">HG66A1</strain>
    </source>
</reference>
<dbReference type="Proteomes" id="UP000320421">
    <property type="component" value="Chromosome"/>
</dbReference>
<evidence type="ECO:0000256" key="2">
    <source>
        <dbReference type="SAM" id="MobiDB-lite"/>
    </source>
</evidence>
<comment type="similarity">
    <text evidence="1">Belongs to the outer membrane factor (OMF) (TC 1.B.17) family.</text>
</comment>
<dbReference type="EMBL" id="CP036266">
    <property type="protein sequence ID" value="QDT20064.1"/>
    <property type="molecule type" value="Genomic_DNA"/>
</dbReference>
<accession>A0A517PL06</accession>
<dbReference type="InterPro" id="IPR010131">
    <property type="entry name" value="MdtP/NodT-like"/>
</dbReference>
<name>A0A517PL06_9PLAN</name>
<dbReference type="GO" id="GO:0015562">
    <property type="term" value="F:efflux transmembrane transporter activity"/>
    <property type="evidence" value="ECO:0007669"/>
    <property type="project" value="InterPro"/>
</dbReference>
<dbReference type="PANTHER" id="PTHR30203:SF24">
    <property type="entry name" value="BLR4935 PROTEIN"/>
    <property type="match status" value="1"/>
</dbReference>
<sequence precursor="true">MSRAIRLYLILMLLVSWGCQSGAQVQSDPVTLKVPVESDTAVVKRNSSASSLEIPALQESPRQAESTRSSDPEIQEVSLTVAETDTDDDPLSPPPGYHNSLNVYETISQSLVGNPTLVALRETENVGLAAVGVAETYPFNPWIQVQATPDQHAPAGRSSGKTYHYVLMMQQIQLAHQQQFRENAAHSSLNSIRWNVHQSELQTTSMSAQLYYTVLYRRGLLEIAQASQDNNSRLLKALTKRYEAGDLSAADLATVRIDTRSTSQQLRLAEANYQTALRNLRNQLGLDPDSPVNFQGDLRDIRWRLPNAETAQQWQPEVYQQQISDLSDDKAWIASWAACRPDVQVAHADIDVASANLNLASANKVPDLIIGPYYQKDPDSMTRFGLRAQMDIPVINSGRPLERQRMAEFHQKTTVWQQTLLRAELEAQAAYERYQVAYELYERERGLTSNELPQELQSLEKQFEIGEVDVVRIIQARTSILQNQRAHLDLVNELAQSAALLVGAAGMPLELMIVP</sequence>
<proteinExistence type="inferred from homology"/>
<dbReference type="Pfam" id="PF02321">
    <property type="entry name" value="OEP"/>
    <property type="match status" value="1"/>
</dbReference>
<dbReference type="OrthoDB" id="260608at2"/>
<evidence type="ECO:0000256" key="1">
    <source>
        <dbReference type="ARBA" id="ARBA00007613"/>
    </source>
</evidence>
<dbReference type="AlphaFoldDB" id="A0A517PL06"/>
<dbReference type="RefSeq" id="WP_145182330.1">
    <property type="nucleotide sequence ID" value="NZ_CP036266.1"/>
</dbReference>
<feature type="signal peptide" evidence="3">
    <location>
        <begin position="1"/>
        <end position="23"/>
    </location>
</feature>
<evidence type="ECO:0000313" key="5">
    <source>
        <dbReference type="Proteomes" id="UP000320421"/>
    </source>
</evidence>
<keyword evidence="5" id="KW-1185">Reference proteome</keyword>
<dbReference type="SUPFAM" id="SSF56954">
    <property type="entry name" value="Outer membrane efflux proteins (OEP)"/>
    <property type="match status" value="1"/>
</dbReference>
<dbReference type="Gene3D" id="1.20.1600.10">
    <property type="entry name" value="Outer membrane efflux proteins (OEP)"/>
    <property type="match status" value="1"/>
</dbReference>